<evidence type="ECO:0000313" key="1">
    <source>
        <dbReference type="EMBL" id="MBM3332003.1"/>
    </source>
</evidence>
<dbReference type="Proteomes" id="UP000779900">
    <property type="component" value="Unassembled WGS sequence"/>
</dbReference>
<dbReference type="EMBL" id="VGIR01000054">
    <property type="protein sequence ID" value="MBM3332003.1"/>
    <property type="molecule type" value="Genomic_DNA"/>
</dbReference>
<dbReference type="SUPFAM" id="SSF63825">
    <property type="entry name" value="YWTD domain"/>
    <property type="match status" value="1"/>
</dbReference>
<accession>A0A937XHX5</accession>
<evidence type="ECO:0008006" key="3">
    <source>
        <dbReference type="Google" id="ProtNLM"/>
    </source>
</evidence>
<dbReference type="InterPro" id="IPR013211">
    <property type="entry name" value="LVIVD"/>
</dbReference>
<reference evidence="1" key="1">
    <citation type="submission" date="2019-03" db="EMBL/GenBank/DDBJ databases">
        <title>Lake Tanganyika Metagenome-Assembled Genomes (MAGs).</title>
        <authorList>
            <person name="Tran P."/>
        </authorList>
    </citation>
    <scope>NUCLEOTIDE SEQUENCE</scope>
    <source>
        <strain evidence="1">K_DeepCast_150m_m2_040</strain>
    </source>
</reference>
<gene>
    <name evidence="1" type="ORF">FJY68_09175</name>
</gene>
<protein>
    <recommendedName>
        <fullName evidence="3">T9SS type A sorting domain-containing protein</fullName>
    </recommendedName>
</protein>
<organism evidence="1 2">
    <name type="scientific">candidate division WOR-3 bacterium</name>
    <dbReference type="NCBI Taxonomy" id="2052148"/>
    <lineage>
        <taxon>Bacteria</taxon>
        <taxon>Bacteria division WOR-3</taxon>
    </lineage>
</organism>
<sequence>MDRPALVLSGNDASEPVSDLTPRTLAFTLASSYRRISASTCSPFPARQRPPAISGSGLAGSPYIRLMSGLTTKGKNLHSGRIGASRAGEQRGFRRIRLVDTESALSVSSLEAGLSYVSIREPCARFASSHNRAGAVMLLAVSLGMVLTPTATAREPGMGEFQAAQESLSRMPAKFHAGWLQKHGLDASRYTEYRRPESTGLHLLGKWGRGTSNEATGRGNLVALTLGSEVALLDVANPDSPTVLSEIQLGFIPAQSILHDSFLLTGGNGIEVWSIADSSDPKFRTVIPYAVSDFAIFDTLLYFSSGGTFYAYSIANAPSPRQLGTCLDRGDVVSATRNVAVVRESSYVLGFIDVSSPSAPKRVGTYPSFALAAEARNTICCAEIYWQEGSDDQFRFEVLDISDPANVVRIGAIDSVSGWDVHLSGPVAFASGYQFPQWEFTLVSIQDSTCPQVISSCATPGGRFGVWADWTSNRAYVADAVGMAVVDISNLNSPVYDTTVLVAHEAQDVWLDQGRAYVADDEAGLRILDVTNPAAPVELGGIYTADYGYFNVYTAVGHDSFAFASWLPSPSLRSIDVSYPAHPKMAGGLMGLTTPMDMVLRDTLVYLAGRLRFHVVNVARPREPELVGSCLLSGEVGDMAMVGDTAYVTSFHFTTVDVARPDSPKVINEWGSRANGIDVADTILYMAYQGLKTASIANPTVPYVLDSVYVDDDTRDVVRVDSFAVLGGSILRIYSVADPRDILLLGTWTPPGLVQKLVYQPPYIYAACWAAGVCVLEVAESGILEEATLEARRPLTVVPSVTGGSVRIVASERPSGLKLYDALGKEVMGVAPGPDWSRAGSVLSVNLAGLPAGVYVMRGIVNGQATTAKVVRIQGR</sequence>
<dbReference type="Pfam" id="PF08309">
    <property type="entry name" value="LVIVD"/>
    <property type="match status" value="2"/>
</dbReference>
<proteinExistence type="predicted"/>
<name>A0A937XHX5_UNCW3</name>
<dbReference type="AlphaFoldDB" id="A0A937XHX5"/>
<comment type="caution">
    <text evidence="1">The sequence shown here is derived from an EMBL/GenBank/DDBJ whole genome shotgun (WGS) entry which is preliminary data.</text>
</comment>
<evidence type="ECO:0000313" key="2">
    <source>
        <dbReference type="Proteomes" id="UP000779900"/>
    </source>
</evidence>